<name>A0A9Q9AZT9_9PEZI</name>
<proteinExistence type="predicted"/>
<dbReference type="InterPro" id="IPR029033">
    <property type="entry name" value="His_PPase_superfam"/>
</dbReference>
<organism evidence="1 2">
    <name type="scientific">Septoria linicola</name>
    <dbReference type="NCBI Taxonomy" id="215465"/>
    <lineage>
        <taxon>Eukaryota</taxon>
        <taxon>Fungi</taxon>
        <taxon>Dikarya</taxon>
        <taxon>Ascomycota</taxon>
        <taxon>Pezizomycotina</taxon>
        <taxon>Dothideomycetes</taxon>
        <taxon>Dothideomycetidae</taxon>
        <taxon>Mycosphaerellales</taxon>
        <taxon>Mycosphaerellaceae</taxon>
        <taxon>Septoria</taxon>
    </lineage>
</organism>
<dbReference type="AlphaFoldDB" id="A0A9Q9AZT9"/>
<accession>A0A9Q9AZT9</accession>
<protein>
    <submittedName>
        <fullName evidence="1">Histidine phosphatase superfamily</fullName>
    </submittedName>
</protein>
<evidence type="ECO:0000313" key="2">
    <source>
        <dbReference type="Proteomes" id="UP001056384"/>
    </source>
</evidence>
<reference evidence="1" key="1">
    <citation type="submission" date="2022-06" db="EMBL/GenBank/DDBJ databases">
        <title>Complete genome sequences of two strains of the flax pathogen Septoria linicola.</title>
        <authorList>
            <person name="Lapalu N."/>
            <person name="Simon A."/>
            <person name="Demenou B."/>
            <person name="Paumier D."/>
            <person name="Guillot M.-P."/>
            <person name="Gout L."/>
            <person name="Valade R."/>
        </authorList>
    </citation>
    <scope>NUCLEOTIDE SEQUENCE</scope>
    <source>
        <strain evidence="1">SE15195</strain>
    </source>
</reference>
<dbReference type="SUPFAM" id="SSF53254">
    <property type="entry name" value="Phosphoglycerate mutase-like"/>
    <property type="match status" value="1"/>
</dbReference>
<evidence type="ECO:0000313" key="1">
    <source>
        <dbReference type="EMBL" id="USW58399.1"/>
    </source>
</evidence>
<dbReference type="Gene3D" id="3.40.50.1240">
    <property type="entry name" value="Phosphoglycerate mutase-like"/>
    <property type="match status" value="1"/>
</dbReference>
<dbReference type="GO" id="GO:0016791">
    <property type="term" value="F:phosphatase activity"/>
    <property type="evidence" value="ECO:0007669"/>
    <property type="project" value="TreeGrafter"/>
</dbReference>
<sequence length="265" mass="28963">MLIAGMYPSRAGVDTPLLIQPNSIDSLEPRYSCPAASALFSDYGVGSSATNWTRHLNASSSLFARLDGVSGIDPDDNGWHQSFDHYFDNLSARLCHQKTLPCSVNDTSACISRSDADTVFRMGEYEYSFIYRDAPQSLAVSVGSYGVWVAELAANLRSAMKGKGSVKYRHNVAHDGSISRLLSILQIEKMVWPGMGSEVVFEMYSKEGCFFLRVLWGGQVLRSSHPAFAKMDMVPLSTFLAYVDGLVGEGAKKVPGLCEASEDDE</sequence>
<dbReference type="Proteomes" id="UP001056384">
    <property type="component" value="Chromosome 11"/>
</dbReference>
<gene>
    <name evidence="1" type="ORF">Slin15195_G117180</name>
</gene>
<dbReference type="PANTHER" id="PTHR11567">
    <property type="entry name" value="ACID PHOSPHATASE-RELATED"/>
    <property type="match status" value="1"/>
</dbReference>
<dbReference type="InterPro" id="IPR050645">
    <property type="entry name" value="Histidine_acid_phosphatase"/>
</dbReference>
<dbReference type="PANTHER" id="PTHR11567:SF195">
    <property type="entry name" value="ACID PHOSPHATASE, PUTATIVE (AFU_ORTHOLOGUE AFUA_3G14570)-RELATED"/>
    <property type="match status" value="1"/>
</dbReference>
<keyword evidence="2" id="KW-1185">Reference proteome</keyword>
<dbReference type="EMBL" id="CP099428">
    <property type="protein sequence ID" value="USW58399.1"/>
    <property type="molecule type" value="Genomic_DNA"/>
</dbReference>